<dbReference type="GO" id="GO:0000981">
    <property type="term" value="F:DNA-binding transcription factor activity, RNA polymerase II-specific"/>
    <property type="evidence" value="ECO:0007669"/>
    <property type="project" value="InterPro"/>
</dbReference>
<keyword evidence="4" id="KW-0804">Transcription</keyword>
<dbReference type="InterPro" id="IPR007219">
    <property type="entry name" value="XnlR_reg_dom"/>
</dbReference>
<keyword evidence="5" id="KW-0539">Nucleus</keyword>
<evidence type="ECO:0000256" key="5">
    <source>
        <dbReference type="ARBA" id="ARBA00023242"/>
    </source>
</evidence>
<dbReference type="GO" id="GO:0003677">
    <property type="term" value="F:DNA binding"/>
    <property type="evidence" value="ECO:0007669"/>
    <property type="project" value="InterPro"/>
</dbReference>
<dbReference type="HOGENOM" id="CLU_007531_2_0_1"/>
<accession>A0A072PD69</accession>
<dbReference type="GeneID" id="25282332"/>
<dbReference type="GO" id="GO:0008270">
    <property type="term" value="F:zinc ion binding"/>
    <property type="evidence" value="ECO:0007669"/>
    <property type="project" value="InterPro"/>
</dbReference>
<feature type="domain" description="Xylanolytic transcriptional activator regulatory" evidence="7">
    <location>
        <begin position="232"/>
        <end position="315"/>
    </location>
</feature>
<keyword evidence="3" id="KW-0805">Transcription regulation</keyword>
<dbReference type="GO" id="GO:0005634">
    <property type="term" value="C:nucleus"/>
    <property type="evidence" value="ECO:0007669"/>
    <property type="project" value="UniProtKB-SubCell"/>
</dbReference>
<proteinExistence type="predicted"/>
<organism evidence="8 9">
    <name type="scientific">Exophiala aquamarina CBS 119918</name>
    <dbReference type="NCBI Taxonomy" id="1182545"/>
    <lineage>
        <taxon>Eukaryota</taxon>
        <taxon>Fungi</taxon>
        <taxon>Dikarya</taxon>
        <taxon>Ascomycota</taxon>
        <taxon>Pezizomycotina</taxon>
        <taxon>Eurotiomycetes</taxon>
        <taxon>Chaetothyriomycetidae</taxon>
        <taxon>Chaetothyriales</taxon>
        <taxon>Herpotrichiellaceae</taxon>
        <taxon>Exophiala</taxon>
    </lineage>
</organism>
<feature type="region of interest" description="Disordered" evidence="6">
    <location>
        <begin position="1"/>
        <end position="57"/>
    </location>
</feature>
<dbReference type="RefSeq" id="XP_013259818.1">
    <property type="nucleotide sequence ID" value="XM_013404364.1"/>
</dbReference>
<dbReference type="CDD" id="cd12148">
    <property type="entry name" value="fungal_TF_MHR"/>
    <property type="match status" value="1"/>
</dbReference>
<dbReference type="GO" id="GO:0006351">
    <property type="term" value="P:DNA-templated transcription"/>
    <property type="evidence" value="ECO:0007669"/>
    <property type="project" value="InterPro"/>
</dbReference>
<dbReference type="PANTHER" id="PTHR47338">
    <property type="entry name" value="ZN(II)2CYS6 TRANSCRIPTION FACTOR (EUROFUNG)-RELATED"/>
    <property type="match status" value="1"/>
</dbReference>
<dbReference type="VEuPathDB" id="FungiDB:A1O9_07418"/>
<protein>
    <recommendedName>
        <fullName evidence="7">Xylanolytic transcriptional activator regulatory domain-containing protein</fullName>
    </recommendedName>
</protein>
<dbReference type="Pfam" id="PF04082">
    <property type="entry name" value="Fungal_trans"/>
    <property type="match status" value="1"/>
</dbReference>
<evidence type="ECO:0000256" key="3">
    <source>
        <dbReference type="ARBA" id="ARBA00023015"/>
    </source>
</evidence>
<gene>
    <name evidence="8" type="ORF">A1O9_07418</name>
</gene>
<keyword evidence="9" id="KW-1185">Reference proteome</keyword>
<evidence type="ECO:0000256" key="1">
    <source>
        <dbReference type="ARBA" id="ARBA00004123"/>
    </source>
</evidence>
<dbReference type="PANTHER" id="PTHR47338:SF10">
    <property type="entry name" value="TRANSCRIPTION FACTOR DOMAIN-CONTAINING PROTEIN-RELATED"/>
    <property type="match status" value="1"/>
</dbReference>
<evidence type="ECO:0000256" key="2">
    <source>
        <dbReference type="ARBA" id="ARBA00022723"/>
    </source>
</evidence>
<evidence type="ECO:0000313" key="9">
    <source>
        <dbReference type="Proteomes" id="UP000027920"/>
    </source>
</evidence>
<dbReference type="Proteomes" id="UP000027920">
    <property type="component" value="Unassembled WGS sequence"/>
</dbReference>
<keyword evidence="2" id="KW-0479">Metal-binding</keyword>
<evidence type="ECO:0000259" key="7">
    <source>
        <dbReference type="SMART" id="SM00906"/>
    </source>
</evidence>
<evidence type="ECO:0000256" key="4">
    <source>
        <dbReference type="ARBA" id="ARBA00023163"/>
    </source>
</evidence>
<comment type="caution">
    <text evidence="8">The sequence shown here is derived from an EMBL/GenBank/DDBJ whole genome shotgun (WGS) entry which is preliminary data.</text>
</comment>
<dbReference type="OrthoDB" id="3862662at2759"/>
<comment type="subcellular location">
    <subcellularLocation>
        <location evidence="1">Nucleus</location>
    </subcellularLocation>
</comment>
<dbReference type="SMART" id="SM00906">
    <property type="entry name" value="Fungal_trans"/>
    <property type="match status" value="1"/>
</dbReference>
<evidence type="ECO:0000256" key="6">
    <source>
        <dbReference type="SAM" id="MobiDB-lite"/>
    </source>
</evidence>
<reference evidence="8 9" key="1">
    <citation type="submission" date="2013-03" db="EMBL/GenBank/DDBJ databases">
        <title>The Genome Sequence of Exophiala aquamarina CBS 119918.</title>
        <authorList>
            <consortium name="The Broad Institute Genomics Platform"/>
            <person name="Cuomo C."/>
            <person name="de Hoog S."/>
            <person name="Gorbushina A."/>
            <person name="Walker B."/>
            <person name="Young S.K."/>
            <person name="Zeng Q."/>
            <person name="Gargeya S."/>
            <person name="Fitzgerald M."/>
            <person name="Haas B."/>
            <person name="Abouelleil A."/>
            <person name="Allen A.W."/>
            <person name="Alvarado L."/>
            <person name="Arachchi H.M."/>
            <person name="Berlin A.M."/>
            <person name="Chapman S.B."/>
            <person name="Gainer-Dewar J."/>
            <person name="Goldberg J."/>
            <person name="Griggs A."/>
            <person name="Gujja S."/>
            <person name="Hansen M."/>
            <person name="Howarth C."/>
            <person name="Imamovic A."/>
            <person name="Ireland A."/>
            <person name="Larimer J."/>
            <person name="McCowan C."/>
            <person name="Murphy C."/>
            <person name="Pearson M."/>
            <person name="Poon T.W."/>
            <person name="Priest M."/>
            <person name="Roberts A."/>
            <person name="Saif S."/>
            <person name="Shea T."/>
            <person name="Sisk P."/>
            <person name="Sykes S."/>
            <person name="Wortman J."/>
            <person name="Nusbaum C."/>
            <person name="Birren B."/>
        </authorList>
    </citation>
    <scope>NUCLEOTIDE SEQUENCE [LARGE SCALE GENOMIC DNA]</scope>
    <source>
        <strain evidence="8 9">CBS 119918</strain>
    </source>
</reference>
<dbReference type="STRING" id="1182545.A0A072PD69"/>
<dbReference type="EMBL" id="AMGV01000005">
    <property type="protein sequence ID" value="KEF57228.1"/>
    <property type="molecule type" value="Genomic_DNA"/>
</dbReference>
<name>A0A072PD69_9EURO</name>
<sequence length="757" mass="85414">MSPGISSQAWKIGHVAAPEEQQQWHDDADVVVQNDKSVVSESGDDQRTAYDPGDDSDFSNSPEAAINFVKAISLSALIHPTHEPCSSPELVPKSSVSSGSLLNLVEAQTLLTETCHMFHMSIQVFQHLTDSYFDNMTAFSLFHRPSFGQKIQDIKNPLHLQALFAAMFSYSAKFEPSSSSELRRAPIFHQFALDQIERSIKQLPDQPPPLCLLQAMTIVTFCELTKGVRARAWRLVGSCVRLAYELHMHLIDYEARDEDVKIGRDLARWTKDEERRRCWWAIWEMDTFASTIRRCPTAIDWNMIDTYLPVQDTFWFNNHYHPSCFLEVESTDQWKMLTKYGNENPNSWIIVINVIMRTAQVLLRGNLHGVLLNVNPHNNSDQLLHYFRNSFRKKRTQEDSMRLKTLIQALENVTTNLSNSLLYQGERLDFGCDEAGLVLDIDRAKLHSTKYSIYVTIQLARFMIYHHYAFGEIISGTIFSEKHKAEKQLHSSSGRGPSQNTQGLQNCLQVADDMCALIERCAKDHVRYVNPFHASTVWLAASLQVLRDIFSTGEDMSQTKAKCDTLRSTCGVFTEFWQTPLALLENLDSLASRLSSYRDLSLVTGAKKHSMTPASQPPKLNASFAARLTQPQYGTADEPLGAQSEFRSSCIATNGQFLGSTSGSYDDGTSDAHLAALGPPFQPHISWADAPMDYSAVRTIIDGQIPRGLSDSEYGQPCRRSTPGQDFFTNYELDSSNEVELDKAISQYLLDMFSEQC</sequence>
<dbReference type="AlphaFoldDB" id="A0A072PD69"/>
<dbReference type="InterPro" id="IPR050815">
    <property type="entry name" value="TF_fung"/>
</dbReference>
<evidence type="ECO:0000313" key="8">
    <source>
        <dbReference type="EMBL" id="KEF57228.1"/>
    </source>
</evidence>